<evidence type="ECO:0000313" key="1">
    <source>
        <dbReference type="EMBL" id="VVG70940.1"/>
    </source>
</evidence>
<dbReference type="RefSeq" id="WP_150728624.1">
    <property type="nucleotide sequence ID" value="NZ_CABPSX010000003.1"/>
</dbReference>
<dbReference type="EMBL" id="CABPSX010000003">
    <property type="protein sequence ID" value="VVG70940.1"/>
    <property type="molecule type" value="Genomic_DNA"/>
</dbReference>
<proteinExistence type="predicted"/>
<evidence type="ECO:0008006" key="3">
    <source>
        <dbReference type="Google" id="ProtNLM"/>
    </source>
</evidence>
<evidence type="ECO:0000313" key="2">
    <source>
        <dbReference type="Proteomes" id="UP000364291"/>
    </source>
</evidence>
<sequence length="156" mass="17435">MANDASFYLHIDGFDGFDKSVDFDRKPIRKAMRSVGQLVRRDAIAYVSRGAVSKPGEYPGKRRGVLARSIKVKVSRSGFLVRVSPQMVDGMKAFYPAFLAYGARRRQGAKRDRRSKGAGPFRIEPRANYMVDAKDDRAAEIQMILSAAFASSLRIK</sequence>
<accession>A0A5E5P3M0</accession>
<organism evidence="1 2">
    <name type="scientific">Pandoraea apista</name>
    <dbReference type="NCBI Taxonomy" id="93218"/>
    <lineage>
        <taxon>Bacteria</taxon>
        <taxon>Pseudomonadati</taxon>
        <taxon>Pseudomonadota</taxon>
        <taxon>Betaproteobacteria</taxon>
        <taxon>Burkholderiales</taxon>
        <taxon>Burkholderiaceae</taxon>
        <taxon>Pandoraea</taxon>
    </lineage>
</organism>
<dbReference type="OrthoDB" id="6876814at2"/>
<protein>
    <recommendedName>
        <fullName evidence="3">Phage virion morphogenesis protein</fullName>
    </recommendedName>
</protein>
<gene>
    <name evidence="1" type="ORF">PAP18089_01912</name>
</gene>
<reference evidence="1 2" key="1">
    <citation type="submission" date="2019-08" db="EMBL/GenBank/DDBJ databases">
        <authorList>
            <person name="Peeters C."/>
        </authorList>
    </citation>
    <scope>NUCLEOTIDE SEQUENCE [LARGE SCALE GENOMIC DNA]</scope>
    <source>
        <strain evidence="1 2">LMG 18089</strain>
    </source>
</reference>
<dbReference type="Proteomes" id="UP000364291">
    <property type="component" value="Unassembled WGS sequence"/>
</dbReference>
<name>A0A5E5P3M0_9BURK</name>
<dbReference type="AlphaFoldDB" id="A0A5E5P3M0"/>